<keyword evidence="1" id="KW-0812">Transmembrane</keyword>
<protein>
    <submittedName>
        <fullName evidence="2">Uncharacterized protein</fullName>
    </submittedName>
</protein>
<evidence type="ECO:0000313" key="3">
    <source>
        <dbReference type="Proteomes" id="UP001328107"/>
    </source>
</evidence>
<accession>A0AAN4ZFW4</accession>
<organism evidence="2 3">
    <name type="scientific">Pristionchus mayeri</name>
    <dbReference type="NCBI Taxonomy" id="1317129"/>
    <lineage>
        <taxon>Eukaryota</taxon>
        <taxon>Metazoa</taxon>
        <taxon>Ecdysozoa</taxon>
        <taxon>Nematoda</taxon>
        <taxon>Chromadorea</taxon>
        <taxon>Rhabditida</taxon>
        <taxon>Rhabditina</taxon>
        <taxon>Diplogasteromorpha</taxon>
        <taxon>Diplogasteroidea</taxon>
        <taxon>Neodiplogasteridae</taxon>
        <taxon>Pristionchus</taxon>
    </lineage>
</organism>
<feature type="transmembrane region" description="Helical" evidence="1">
    <location>
        <begin position="31"/>
        <end position="49"/>
    </location>
</feature>
<evidence type="ECO:0000256" key="1">
    <source>
        <dbReference type="SAM" id="Phobius"/>
    </source>
</evidence>
<comment type="caution">
    <text evidence="2">The sequence shown here is derived from an EMBL/GenBank/DDBJ whole genome shotgun (WGS) entry which is preliminary data.</text>
</comment>
<gene>
    <name evidence="2" type="ORF">PMAYCL1PPCAC_10643</name>
</gene>
<keyword evidence="1" id="KW-1133">Transmembrane helix</keyword>
<name>A0AAN4ZFW4_9BILA</name>
<sequence length="98" mass="11446">MTTCSKVQYDLLLCGIIKFINTTYNSVVPHWRIMFTGLIELFASVFGNFKKLSKEQQNRLVNINFNILNKVDVLYRSTHHFPEDDTILSSYLTIFSIH</sequence>
<dbReference type="AlphaFoldDB" id="A0AAN4ZFW4"/>
<reference evidence="3" key="1">
    <citation type="submission" date="2022-10" db="EMBL/GenBank/DDBJ databases">
        <title>Genome assembly of Pristionchus species.</title>
        <authorList>
            <person name="Yoshida K."/>
            <person name="Sommer R.J."/>
        </authorList>
    </citation>
    <scope>NUCLEOTIDE SEQUENCE [LARGE SCALE GENOMIC DNA]</scope>
    <source>
        <strain evidence="3">RS5460</strain>
    </source>
</reference>
<proteinExistence type="predicted"/>
<evidence type="ECO:0000313" key="2">
    <source>
        <dbReference type="EMBL" id="GMR40448.1"/>
    </source>
</evidence>
<dbReference type="Proteomes" id="UP001328107">
    <property type="component" value="Unassembled WGS sequence"/>
</dbReference>
<feature type="non-terminal residue" evidence="2">
    <location>
        <position position="98"/>
    </location>
</feature>
<keyword evidence="3" id="KW-1185">Reference proteome</keyword>
<keyword evidence="1" id="KW-0472">Membrane</keyword>
<dbReference type="EMBL" id="BTRK01000003">
    <property type="protein sequence ID" value="GMR40448.1"/>
    <property type="molecule type" value="Genomic_DNA"/>
</dbReference>